<feature type="region of interest" description="Disordered" evidence="1">
    <location>
        <begin position="1"/>
        <end position="313"/>
    </location>
</feature>
<evidence type="ECO:0000313" key="2">
    <source>
        <dbReference type="EMBL" id="KAK9422074.1"/>
    </source>
</evidence>
<feature type="compositionally biased region" description="Basic and acidic residues" evidence="1">
    <location>
        <begin position="210"/>
        <end position="220"/>
    </location>
</feature>
<feature type="compositionally biased region" description="Basic and acidic residues" evidence="1">
    <location>
        <begin position="472"/>
        <end position="489"/>
    </location>
</feature>
<dbReference type="Proteomes" id="UP001408356">
    <property type="component" value="Unassembled WGS sequence"/>
</dbReference>
<name>A0ABR2V582_9PEZI</name>
<evidence type="ECO:0000313" key="3">
    <source>
        <dbReference type="Proteomes" id="UP001408356"/>
    </source>
</evidence>
<gene>
    <name evidence="2" type="ORF">SUNI508_05082</name>
</gene>
<feature type="compositionally biased region" description="Low complexity" evidence="1">
    <location>
        <begin position="59"/>
        <end position="72"/>
    </location>
</feature>
<feature type="compositionally biased region" description="Acidic residues" evidence="1">
    <location>
        <begin position="299"/>
        <end position="308"/>
    </location>
</feature>
<feature type="compositionally biased region" description="Acidic residues" evidence="1">
    <location>
        <begin position="543"/>
        <end position="552"/>
    </location>
</feature>
<feature type="compositionally biased region" description="Low complexity" evidence="1">
    <location>
        <begin position="455"/>
        <end position="467"/>
    </location>
</feature>
<feature type="compositionally biased region" description="Pro residues" evidence="1">
    <location>
        <begin position="507"/>
        <end position="534"/>
    </location>
</feature>
<sequence length="552" mass="61411">MSGNRSRAAMVEDVDEEGNVKADSQRYAKSTLASSSGSPMKQQMNTSRKKSSRRYEAASPSESDSTEHASSSSRHKVKEKRSSRSGKSKDVQERPLIRTIKTTPPVSRHRHAEDPSYYGVAQQTIAASSTRPRALTTRPQSYYGPSHPPISSSAYYGGRPTPQHANPMSYPAPHWIGPPPGSSPLGTSPMANPGDYFNRGGPEGLASRFMRTDQRPDQRPRSSMGHRGASYGSTYDDYDAPPPPPPERQVHVRRQPSLSKRAAKESEDRVKMPPPARPSTTQPRQVFRPPPPQRKSVLFDEEDLDGESDMYHEVPRRTSIDFLKEKLPIRTRRQSLGPEYYEDQYALEPATSKTRRENRRSVSYSIEDKVKNASQYQNEVTGGAPQALTPENLRRHKNGGSSRSTRSSASRDESSFRQSATTRTTRSGSNDDDITIKVPSGAVVEVGNAKINCTRGGEINIGRGNNGSDRGTVYEEEHRSRPPKTERPPTRTRASSQSVHSRRPRALPSPYPNDPAHAPYPYPDYASPIPPYPSYPGTHFGGDDDDYYDNFR</sequence>
<feature type="region of interest" description="Disordered" evidence="1">
    <location>
        <begin position="325"/>
        <end position="436"/>
    </location>
</feature>
<feature type="compositionally biased region" description="Polar residues" evidence="1">
    <location>
        <begin position="27"/>
        <end position="46"/>
    </location>
</feature>
<reference evidence="2 3" key="1">
    <citation type="journal article" date="2024" name="J. Plant Pathol.">
        <title>Sequence and assembly of the genome of Seiridium unicorne, isolate CBS 538.82, causal agent of cypress canker disease.</title>
        <authorList>
            <person name="Scali E."/>
            <person name="Rocca G.D."/>
            <person name="Danti R."/>
            <person name="Garbelotto M."/>
            <person name="Barberini S."/>
            <person name="Baroncelli R."/>
            <person name="Emiliani G."/>
        </authorList>
    </citation>
    <scope>NUCLEOTIDE SEQUENCE [LARGE SCALE GENOMIC DNA]</scope>
    <source>
        <strain evidence="2 3">BM-138-508</strain>
    </source>
</reference>
<feature type="compositionally biased region" description="Polar residues" evidence="1">
    <location>
        <begin position="121"/>
        <end position="131"/>
    </location>
</feature>
<evidence type="ECO:0000256" key="1">
    <source>
        <dbReference type="SAM" id="MobiDB-lite"/>
    </source>
</evidence>
<feature type="compositionally biased region" description="Basic and acidic residues" evidence="1">
    <location>
        <begin position="262"/>
        <end position="271"/>
    </location>
</feature>
<feature type="compositionally biased region" description="Basic residues" evidence="1">
    <location>
        <begin position="73"/>
        <end position="86"/>
    </location>
</feature>
<organism evidence="2 3">
    <name type="scientific">Seiridium unicorne</name>
    <dbReference type="NCBI Taxonomy" id="138068"/>
    <lineage>
        <taxon>Eukaryota</taxon>
        <taxon>Fungi</taxon>
        <taxon>Dikarya</taxon>
        <taxon>Ascomycota</taxon>
        <taxon>Pezizomycotina</taxon>
        <taxon>Sordariomycetes</taxon>
        <taxon>Xylariomycetidae</taxon>
        <taxon>Amphisphaeriales</taxon>
        <taxon>Sporocadaceae</taxon>
        <taxon>Seiridium</taxon>
    </lineage>
</organism>
<dbReference type="EMBL" id="JARVKF010000135">
    <property type="protein sequence ID" value="KAK9422074.1"/>
    <property type="molecule type" value="Genomic_DNA"/>
</dbReference>
<feature type="region of interest" description="Disordered" evidence="1">
    <location>
        <begin position="454"/>
        <end position="552"/>
    </location>
</feature>
<proteinExistence type="predicted"/>
<feature type="compositionally biased region" description="Basic and acidic residues" evidence="1">
    <location>
        <begin position="87"/>
        <end position="96"/>
    </location>
</feature>
<keyword evidence="3" id="KW-1185">Reference proteome</keyword>
<protein>
    <submittedName>
        <fullName evidence="2">Uncharacterized protein</fullName>
    </submittedName>
</protein>
<accession>A0ABR2V582</accession>
<comment type="caution">
    <text evidence="2">The sequence shown here is derived from an EMBL/GenBank/DDBJ whole genome shotgun (WGS) entry which is preliminary data.</text>
</comment>